<dbReference type="AlphaFoldDB" id="A0A508WT18"/>
<evidence type="ECO:0000313" key="2">
    <source>
        <dbReference type="EMBL" id="VTZ59937.1"/>
    </source>
</evidence>
<gene>
    <name evidence="2" type="ORF">EMEDMD4_1290005</name>
</gene>
<proteinExistence type="predicted"/>
<protein>
    <submittedName>
        <fullName evidence="2">Uncharacterized protein</fullName>
    </submittedName>
</protein>
<keyword evidence="1" id="KW-0732">Signal</keyword>
<dbReference type="RefSeq" id="WP_015241535.1">
    <property type="nucleotide sequence ID" value="NZ_CABFNB010000034.1"/>
</dbReference>
<name>A0A508WT18_9HYPH</name>
<sequence>MREHVLALVAMMLAAPAAAAEEALVFHTAQFQDATVSLRLVSNRTTGQPGFDYDVIISLSQTNALSGRVYNDPGKHRALVKCGDPAKVSVRGVDYMVPISGAGGDWKADLWRAVCETPVS</sequence>
<accession>A0A508WT18</accession>
<feature type="signal peptide" evidence="1">
    <location>
        <begin position="1"/>
        <end position="19"/>
    </location>
</feature>
<organism evidence="2">
    <name type="scientific">Sinorhizobium medicae</name>
    <dbReference type="NCBI Taxonomy" id="110321"/>
    <lineage>
        <taxon>Bacteria</taxon>
        <taxon>Pseudomonadati</taxon>
        <taxon>Pseudomonadota</taxon>
        <taxon>Alphaproteobacteria</taxon>
        <taxon>Hyphomicrobiales</taxon>
        <taxon>Rhizobiaceae</taxon>
        <taxon>Sinorhizobium/Ensifer group</taxon>
        <taxon>Sinorhizobium</taxon>
    </lineage>
</organism>
<dbReference type="EMBL" id="CABFNB010000034">
    <property type="protein sequence ID" value="VTZ59937.1"/>
    <property type="molecule type" value="Genomic_DNA"/>
</dbReference>
<feature type="chain" id="PRO_5021214169" evidence="1">
    <location>
        <begin position="20"/>
        <end position="120"/>
    </location>
</feature>
<reference evidence="2" key="1">
    <citation type="submission" date="2019-06" db="EMBL/GenBank/DDBJ databases">
        <authorList>
            <person name="Le Quere A."/>
            <person name="Colella S."/>
        </authorList>
    </citation>
    <scope>NUCLEOTIDE SEQUENCE</scope>
    <source>
        <strain evidence="2">EmedicaeMD41</strain>
    </source>
</reference>
<dbReference type="Proteomes" id="UP000507954">
    <property type="component" value="Unassembled WGS sequence"/>
</dbReference>
<evidence type="ECO:0000256" key="1">
    <source>
        <dbReference type="SAM" id="SignalP"/>
    </source>
</evidence>